<evidence type="ECO:0000256" key="2">
    <source>
        <dbReference type="ARBA" id="ARBA00022801"/>
    </source>
</evidence>
<keyword evidence="2 4" id="KW-0378">Hydrolase</keyword>
<dbReference type="SUPFAM" id="SSF52499">
    <property type="entry name" value="Isochorismatase-like hydrolases"/>
    <property type="match status" value="1"/>
</dbReference>
<dbReference type="GO" id="GO:0016787">
    <property type="term" value="F:hydrolase activity"/>
    <property type="evidence" value="ECO:0007669"/>
    <property type="project" value="UniProtKB-KW"/>
</dbReference>
<feature type="domain" description="Isochorismatase-like" evidence="3">
    <location>
        <begin position="4"/>
        <end position="142"/>
    </location>
</feature>
<proteinExistence type="inferred from homology"/>
<protein>
    <submittedName>
        <fullName evidence="4">Cysteine hydrolase</fullName>
    </submittedName>
</protein>
<evidence type="ECO:0000256" key="1">
    <source>
        <dbReference type="ARBA" id="ARBA00006336"/>
    </source>
</evidence>
<dbReference type="InterPro" id="IPR036380">
    <property type="entry name" value="Isochorismatase-like_sf"/>
</dbReference>
<evidence type="ECO:0000313" key="5">
    <source>
        <dbReference type="Proteomes" id="UP000831787"/>
    </source>
</evidence>
<dbReference type="EMBL" id="CP095073">
    <property type="protein sequence ID" value="UOQ44333.1"/>
    <property type="molecule type" value="Genomic_DNA"/>
</dbReference>
<evidence type="ECO:0000259" key="3">
    <source>
        <dbReference type="Pfam" id="PF00857"/>
    </source>
</evidence>
<name>A0ABY4EIL0_9BACI</name>
<dbReference type="InterPro" id="IPR000868">
    <property type="entry name" value="Isochorismatase-like_dom"/>
</dbReference>
<dbReference type="InterPro" id="IPR050272">
    <property type="entry name" value="Isochorismatase-like_hydrls"/>
</dbReference>
<dbReference type="Gene3D" id="3.40.50.850">
    <property type="entry name" value="Isochorismatase-like"/>
    <property type="match status" value="1"/>
</dbReference>
<comment type="similarity">
    <text evidence="1">Belongs to the isochorismatase family.</text>
</comment>
<evidence type="ECO:0000313" key="4">
    <source>
        <dbReference type="EMBL" id="UOQ44333.1"/>
    </source>
</evidence>
<dbReference type="PANTHER" id="PTHR43540">
    <property type="entry name" value="PEROXYUREIDOACRYLATE/UREIDOACRYLATE AMIDOHYDROLASE-RELATED"/>
    <property type="match status" value="1"/>
</dbReference>
<dbReference type="Pfam" id="PF00857">
    <property type="entry name" value="Isochorismatase"/>
    <property type="match status" value="1"/>
</dbReference>
<dbReference type="RefSeq" id="WP_244710204.1">
    <property type="nucleotide sequence ID" value="NZ_CP095073.1"/>
</dbReference>
<dbReference type="Proteomes" id="UP000831787">
    <property type="component" value="Chromosome"/>
</dbReference>
<dbReference type="PANTHER" id="PTHR43540:SF14">
    <property type="entry name" value="ISOCHORISMATASE"/>
    <property type="match status" value="1"/>
</dbReference>
<organism evidence="4 5">
    <name type="scientific">Halobacillus salinarum</name>
    <dbReference type="NCBI Taxonomy" id="2932257"/>
    <lineage>
        <taxon>Bacteria</taxon>
        <taxon>Bacillati</taxon>
        <taxon>Bacillota</taxon>
        <taxon>Bacilli</taxon>
        <taxon>Bacillales</taxon>
        <taxon>Bacillaceae</taxon>
        <taxon>Halobacillus</taxon>
    </lineage>
</organism>
<sequence>MEKAALLVIDVQKAVVANAYKREEIIGQLNEVIRKAREEKVPVIYVQHEDPEGPLERGESGWELHPELEQPLPSEVVVHKSVPNAFTKTNLQKTLEDMEVTHVYIGGAQTDYCVDSTCRGAFDLGYHVTLITDGHTTNDAEHLSAPHIIEHTQKTLNNFWGPQGSISLKSSERLHWMQDNKSIK</sequence>
<keyword evidence="5" id="KW-1185">Reference proteome</keyword>
<accession>A0ABY4EIL0</accession>
<dbReference type="CDD" id="cd01014">
    <property type="entry name" value="nicotinamidase_related"/>
    <property type="match status" value="1"/>
</dbReference>
<reference evidence="4 5" key="1">
    <citation type="submission" date="2022-04" db="EMBL/GenBank/DDBJ databases">
        <title>Halobacillus sp. isolated from saltern.</title>
        <authorList>
            <person name="Won M."/>
            <person name="Lee C.-M."/>
            <person name="Woen H.-Y."/>
            <person name="Kwon S.-W."/>
        </authorList>
    </citation>
    <scope>NUCLEOTIDE SEQUENCE [LARGE SCALE GENOMIC DNA]</scope>
    <source>
        <strain evidence="4 5">SSBR10-3</strain>
    </source>
</reference>
<gene>
    <name evidence="4" type="ORF">MUN89_21235</name>
</gene>